<dbReference type="InterPro" id="IPR011251">
    <property type="entry name" value="Luciferase-like_dom"/>
</dbReference>
<proteinExistence type="predicted"/>
<dbReference type="Proteomes" id="UP001222434">
    <property type="component" value="Unassembled WGS sequence"/>
</dbReference>
<dbReference type="Pfam" id="PF00550">
    <property type="entry name" value="PP-binding"/>
    <property type="match status" value="3"/>
</dbReference>
<reference evidence="6" key="2">
    <citation type="journal article" date="2022" name="J. Evol. Biol.">
        <title>Pre- and post-association barriers to host switching in sympatric mutualists.</title>
        <authorList>
            <person name="Dinges Z.M."/>
            <person name="Phillips R.K."/>
            <person name="Lively C.M."/>
            <person name="Bashey F."/>
        </authorList>
    </citation>
    <scope>NUCLEOTIDE SEQUENCE</scope>
    <source>
        <strain evidence="6">MC_266_E_2016</strain>
    </source>
</reference>
<dbReference type="GO" id="GO:0009403">
    <property type="term" value="P:toxin biosynthetic process"/>
    <property type="evidence" value="ECO:0007669"/>
    <property type="project" value="UniProtKB-ARBA"/>
</dbReference>
<dbReference type="InterPro" id="IPR010071">
    <property type="entry name" value="AA_adenyl_dom"/>
</dbReference>
<dbReference type="InterPro" id="IPR024011">
    <property type="entry name" value="Biosynth_lucif-like_mOase_dom"/>
</dbReference>
<gene>
    <name evidence="6" type="ORF">KKJ01_01140</name>
</gene>
<evidence type="ECO:0000313" key="6">
    <source>
        <dbReference type="EMBL" id="MDE1476885.1"/>
    </source>
</evidence>
<dbReference type="Gene3D" id="3.30.559.10">
    <property type="entry name" value="Chloramphenicol acetyltransferase-like domain"/>
    <property type="match status" value="4"/>
</dbReference>
<dbReference type="NCBIfam" id="TIGR04020">
    <property type="entry name" value="seco_metab_LLM"/>
    <property type="match status" value="1"/>
</dbReference>
<dbReference type="NCBIfam" id="NF003417">
    <property type="entry name" value="PRK04813.1"/>
    <property type="match status" value="5"/>
</dbReference>
<name>A0AAJ1J3P7_XENBV</name>
<dbReference type="Pfam" id="PF08242">
    <property type="entry name" value="Methyltransf_12"/>
    <property type="match status" value="1"/>
</dbReference>
<dbReference type="InterPro" id="IPR001242">
    <property type="entry name" value="Condensation_dom"/>
</dbReference>
<dbReference type="InterPro" id="IPR013217">
    <property type="entry name" value="Methyltransf_12"/>
</dbReference>
<reference evidence="6" key="1">
    <citation type="submission" date="2021-08" db="EMBL/GenBank/DDBJ databases">
        <authorList>
            <person name="Papudeshi B."/>
            <person name="Bashey-Visser F."/>
        </authorList>
    </citation>
    <scope>NUCLEOTIDE SEQUENCE</scope>
    <source>
        <strain evidence="6">MC_266_E_2016</strain>
    </source>
</reference>
<dbReference type="Pfam" id="PF00296">
    <property type="entry name" value="Bac_luciferase"/>
    <property type="match status" value="1"/>
</dbReference>
<dbReference type="GO" id="GO:0005737">
    <property type="term" value="C:cytoplasm"/>
    <property type="evidence" value="ECO:0007669"/>
    <property type="project" value="TreeGrafter"/>
</dbReference>
<dbReference type="FunFam" id="3.40.50.980:FF:000001">
    <property type="entry name" value="Non-ribosomal peptide synthetase"/>
    <property type="match status" value="3"/>
</dbReference>
<feature type="domain" description="Carrier" evidence="5">
    <location>
        <begin position="1488"/>
        <end position="1563"/>
    </location>
</feature>
<keyword evidence="3" id="KW-0597">Phosphoprotein</keyword>
<dbReference type="Pfam" id="PF00668">
    <property type="entry name" value="Condensation"/>
    <property type="match status" value="4"/>
</dbReference>
<dbReference type="PROSITE" id="PS00455">
    <property type="entry name" value="AMP_BINDING"/>
    <property type="match status" value="3"/>
</dbReference>
<dbReference type="FunFam" id="3.30.559.30:FF:000001">
    <property type="entry name" value="Non-ribosomal peptide synthetase"/>
    <property type="match status" value="1"/>
</dbReference>
<dbReference type="GO" id="GO:0031177">
    <property type="term" value="F:phosphopantetheine binding"/>
    <property type="evidence" value="ECO:0007669"/>
    <property type="project" value="InterPro"/>
</dbReference>
<dbReference type="PROSITE" id="PS00012">
    <property type="entry name" value="PHOSPHOPANTETHEINE"/>
    <property type="match status" value="1"/>
</dbReference>
<feature type="domain" description="Carrier" evidence="5">
    <location>
        <begin position="4434"/>
        <end position="4509"/>
    </location>
</feature>
<dbReference type="Gene3D" id="1.10.1200.10">
    <property type="entry name" value="ACP-like"/>
    <property type="match status" value="3"/>
</dbReference>
<dbReference type="SMART" id="SM00823">
    <property type="entry name" value="PKS_PP"/>
    <property type="match status" value="3"/>
</dbReference>
<dbReference type="Gene3D" id="2.30.38.10">
    <property type="entry name" value="Luciferase, Domain 3"/>
    <property type="match status" value="3"/>
</dbReference>
<evidence type="ECO:0000256" key="1">
    <source>
        <dbReference type="ARBA" id="ARBA00001957"/>
    </source>
</evidence>
<dbReference type="PANTHER" id="PTHR45527:SF1">
    <property type="entry name" value="FATTY ACID SYNTHASE"/>
    <property type="match status" value="1"/>
</dbReference>
<dbReference type="InterPro" id="IPR020806">
    <property type="entry name" value="PKS_PP-bd"/>
</dbReference>
<dbReference type="Gene3D" id="3.30.559.30">
    <property type="entry name" value="Nonribosomal peptide synthetase, condensation domain"/>
    <property type="match status" value="4"/>
</dbReference>
<keyword evidence="4" id="KW-0677">Repeat</keyword>
<organism evidence="6 7">
    <name type="scientific">Xenorhabdus bovienii</name>
    <name type="common">Xenorhabdus nematophila subsp. bovienii</name>
    <dbReference type="NCBI Taxonomy" id="40576"/>
    <lineage>
        <taxon>Bacteria</taxon>
        <taxon>Pseudomonadati</taxon>
        <taxon>Pseudomonadota</taxon>
        <taxon>Gammaproteobacteria</taxon>
        <taxon>Enterobacterales</taxon>
        <taxon>Morganellaceae</taxon>
        <taxon>Xenorhabdus</taxon>
    </lineage>
</organism>
<dbReference type="InterPro" id="IPR025110">
    <property type="entry name" value="AMP-bd_C"/>
</dbReference>
<dbReference type="Gene3D" id="3.40.50.150">
    <property type="entry name" value="Vaccinia Virus protein VP39"/>
    <property type="match status" value="1"/>
</dbReference>
<dbReference type="SUPFAM" id="SSF51679">
    <property type="entry name" value="Bacterial luciferase-like"/>
    <property type="match status" value="1"/>
</dbReference>
<evidence type="ECO:0000259" key="5">
    <source>
        <dbReference type="PROSITE" id="PS50075"/>
    </source>
</evidence>
<dbReference type="CDD" id="cd02440">
    <property type="entry name" value="AdoMet_MTases"/>
    <property type="match status" value="1"/>
</dbReference>
<dbReference type="SUPFAM" id="SSF47336">
    <property type="entry name" value="ACP-like"/>
    <property type="match status" value="3"/>
</dbReference>
<feature type="domain" description="Carrier" evidence="5">
    <location>
        <begin position="2895"/>
        <end position="2969"/>
    </location>
</feature>
<dbReference type="SUPFAM" id="SSF56801">
    <property type="entry name" value="Acetyl-CoA synthetase-like"/>
    <property type="match status" value="3"/>
</dbReference>
<dbReference type="PROSITE" id="PS50075">
    <property type="entry name" value="CARRIER"/>
    <property type="match status" value="3"/>
</dbReference>
<evidence type="ECO:0000256" key="3">
    <source>
        <dbReference type="ARBA" id="ARBA00022553"/>
    </source>
</evidence>
<protein>
    <submittedName>
        <fullName evidence="6">Amino acid adenylation domain-containing protein</fullName>
    </submittedName>
</protein>
<evidence type="ECO:0000256" key="2">
    <source>
        <dbReference type="ARBA" id="ARBA00022450"/>
    </source>
</evidence>
<dbReference type="Pfam" id="PF13193">
    <property type="entry name" value="AMP-binding_C"/>
    <property type="match status" value="1"/>
</dbReference>
<dbReference type="SUPFAM" id="SSF53335">
    <property type="entry name" value="S-adenosyl-L-methionine-dependent methyltransferases"/>
    <property type="match status" value="1"/>
</dbReference>
<dbReference type="InterPro" id="IPR045851">
    <property type="entry name" value="AMP-bd_C_sf"/>
</dbReference>
<comment type="cofactor">
    <cofactor evidence="1">
        <name>pantetheine 4'-phosphate</name>
        <dbReference type="ChEBI" id="CHEBI:47942"/>
    </cofactor>
</comment>
<dbReference type="CDD" id="cd19543">
    <property type="entry name" value="DCL_NRPS"/>
    <property type="match status" value="1"/>
</dbReference>
<dbReference type="NCBIfam" id="TIGR01733">
    <property type="entry name" value="AA-adenyl-dom"/>
    <property type="match status" value="3"/>
</dbReference>
<dbReference type="RefSeq" id="WP_274711368.1">
    <property type="nucleotide sequence ID" value="NZ_JAILSM010000013.1"/>
</dbReference>
<dbReference type="InterPro" id="IPR023213">
    <property type="entry name" value="CAT-like_dom_sf"/>
</dbReference>
<dbReference type="Gene3D" id="3.30.300.30">
    <property type="match status" value="5"/>
</dbReference>
<dbReference type="Pfam" id="PF00501">
    <property type="entry name" value="AMP-binding"/>
    <property type="match status" value="3"/>
</dbReference>
<sequence>MNLAKNSVREILKQVKAHGADLQVKGNRLFLNEGHATFPAELLEAIRENKSRIIEFFRIKNNVITRYPPLAPFSNKGNELPLSYSQERLWFLEELGLVGSAYNISDAVRIKGSLNIDALQKSFDALVRRHTVLRTRFEKRDDRQGDNKGNSTMSAMQILESPYAIDLKIIDLRHEQDKETRVHLLAKEEGARPFDLSRGRLLRAVLLKLADDEYVLLLTIHHIISDGWSMIVIIREINALYSMFAHHEPDTLSIADLSATDLPAIDFDYGDYVLWQKSWLTGDVIESELAFWRQQLEDAPDVLDIPADYPRPAVQNFEGKQHPFRLGNALSDAVNHLANEEGVTPFMVLLASFKLFLLRWTGQEDMVVGTGIAGRTHHQFEGLIGFFVNTLVMRTDMSGDPTFRTLLRRVREVAINAYAHQHLPFEKIVAELSPDRDLSRQPLVQVHIVLLNMPSVAFELPELTLTRIGSEMTTAKFDLSLFIRESEEHGFLCEFEYATALFKASTIARMAEQLTLLLQAVTANSDEKLSSFPFLTEQERQNQLQQWSGITPYLQETHCVHEVISFHAAQNPMAIAVIDGKHSYNWQTLEQRSNQLAHFLRQSGVRAETVVAICLPASFDFIVSVLAVMKAGGAYLALETRHPKNRLQNMIEEAGVEIVIADQKMASQKLQNGLYQATVCISLDEQESLISQNAVTPPQVSIHLDNLAYIIYTSGSTGKPKGVTLSHLGLSNLALHQSEAFHIDAFSRVLQFASTAFDASVSEIFTTLYRGATLCLLGEDGFQSIEQLAKLMTEQHISVVTFPPALLSQLTDYRFPDLETLVIAGEACAPEIAVEWARRCRLVNAYGPSEATVCATWADYDGSGRPPAIGSPLANVQIYLLNNALALVPTGGVGEIYIGGVGVARGYHRQPGLTAERFIPSPFVPGERLYKTGDLARFLPDGRLDFLGRNDSQLKLRGHRIELGEIQAVLLASAHVKQAHLRIWQNTGEMAQLLAYVVMDNAVADIVMDNESTRNKEYQEAVHDSVNQWARLFNETGDVLKETRQEEEDCRPSFAGWNSSYTDQPIPAAEMQHWLESTVARIRRYSPRRILEIGCGSGLVLQHLLADSDYYLGTDISVNTLAKLKKWVKQQEGFNRLALHESPADALDTLPAGQFDTVILNSVVQYFPDGDYFLTVLSQALRRLQAGGQIFIGDIQHLKLNRTFHTTVQLWKSPKEKRASEVRQAVANNIKESKELTIDHQFFTLLPAYFEQISTVEINLKCGDADNELVNYRYDVVLHTAPPVKVTPDSTLHWKASSLPEIVTLLQNKNISCVSLLHVPNLRLMKDIARAEVMHQAQVDVALSALSQEFADVVLQGEQPETYWALANQYGFDAKINWSETSDPAQFDVLFIRHYLHQQPIQLEGEHPTKQAVSRKQLLKYVNDPLRYRRHQQIIGQLREQLRERLPDYMQPAVITIMDALPLTTNGKIDNNALPVGDDISEQQAYVPVSTMTEQVVARYWCDILALKKIGAQDNFFDLGGHSLLATSMITALQGHFGIELSIKNLFEYPSVAALAAYIDTLRQNSAKSILPLLPQIRNSTLPLSYAQERLWFFEKLGLSGPAYNIPDAVELSGSLDLAALTHSFAQLFIRHEVLRTRFSECDGIAVQYIDAPWEPEIEVVDLSGQENRRSEAVKLIRQEALTPFDLSQGHLVRVKLLKLEPQRHILTITMHHIVSDGWSISILINEISQFYRAYILGFEPQMATLPVQYVDYAIWQREWLSGDVLAVQLTYWKQHLNGASPYLELPYDHPRPDVQSFRGDIVDLPVGKSLSEGLNALATRQAVTPFMLFMSAFNILLSKWGGQRDIVVGTPVAGRSHQALEGLIGFFVNTVALRTQVNGSQPFTALLRQVRETVLNVWEHQDLPFEKLVAELQPQRDLSRQPIFQCQLVFLNIPEQRLDLEGLKLTPASAGAGTAKYDLTLYVSESASGFLCQFEYAEDLFDKTTIERMAKQFEILLHDIRENSESPIDLLQLLTEQERQQLLVQFNDTAVIQGSWLPLHQRIAHLAQYREEQVAVIMGEQRYRWGELETHSNQLAHYLMTRGVGLETVVGICLDRSFEMLVAMLAVMKAGGAYLPLDPHYPRERLAHMVSDSETAIIIVRQGLHEIITNYHGVVIDVDHCRNEIASQPQYLPVVAVAPQNLAYMIYTSGSTGRPKGVMIEHHALMNFMTSMAQTLNLSENDILLAVTPISFDISILELFLPLLQQATLAIADRETATKGDALLAYLNQLHATVMQATPSTWRMLNTAGWETNKPFKILCGGEALDSGLMQQLLSRGEVWNLYGPTETTIWSTQCKLTNQDNKPWLGRPLTNTQIYILDEALSPVPLGSFGEMYIGGAGVARGYYQRPSLTAERFVPSPFTPGKRLYRTGDQVRMLAGNQLEYLGRLDNQVKLNGYRIELGEIESVLQQQPEVEQAVVMAKQWNERTDERRLVAYLRPSEREISNKNLQQQMQFSLHFFADAEKQEANEDIYSLYLSAVKQADELGFTAVWTPERHFTDIAAAFPNPATLSAALATVTKNIALRAGSVVAPLHNPLRIAEEWAVVDQLSNGRAGVAFAPGWFADDFVLAPENFADKRQRMQHSIQMVQKLWRGEAVLMSNGEGREVPVCSLPRPFQHNIPIWITAASDPKSFIDAGSQGFNVLTAMFGLTFNELAENIRQYRDAREQAGFDRHSGIITVMLHTFVADSEEEAKEIAAGPLASYFRSHVTMREKILRNSPIEVTVDQRDIDKLVEISVERFLQDSALIGSVASCLERVRKLKRFGVNEISCLIDFGIASPTILRHLHNIIALKHKLAADIDIDRLRQNIRSYLPEFMVPTEFVVMDTFPLTPNGKLDRNRLPNPEWGSAADKWVAPQNTIQARLAAIWSEVLRLKRIGINDNFFALGGDSIQSIQIVARARKAGIYFEARQLFENQTIAQLATVVTELIEEHQEIKPGLFPLLPIQQWFFEQQMVNPSHFNLSLTLKCHHPLALDNLKQAIITLINHHDALRLTFSQQQGQWQQQYGETVADFSVAFHDLSSLKTAEIESEIKDIAGQMQSSLSIAESKLMAVTLVACGVQQPQRLLMVIHHLLVDGVSWRVLIEDLQTLCQQIENGTIPALPRHHFSLQGWGEKLQRYAHDNQADKELKFWQQWVAEAHEVRLLPIDQQRDVNLARDSIMLTRRLSEEMTEKFIRDLPRVFNTQINDALLTALLRTFTRWTGDNQLLLHMEGHGRENLFPQTQIDISRTVGWFTSLFPVLLCNDFPQDDSLQNSDNSLMLLRSVKEQLRKIPSRGLGYGVLRYLGQDEKLQTMTTPEISFNYLGNLDAGQSDNEMFSLSEQSMGALRDPQQQREHLIDISGAIINGCLEIYWNYNQTIHHSQTIARLADDYMQELQTLVKHSHAQEVRYTPSDFPLMTWDQVDLDTAFSHFTNHSAVEDAYPLSPMQQGILFHSLYAEEPGAYYVTLRCTLNGKMNQTLFQQAWREVIQRHPALRTAIIAGERPLQVVLREAELDFHFIDWHTFPEEEQRVRLGELALEDRKQTVNFTHPSLMRIWLVKLAEGRYHLIWGSHLIILDGWSVPIVLGDVMNCYQSLTENMPVRLEKAGTYREYIAWLNQQDNREAEIWWREQLKGFVTPTQLGRHLHHRGNQVSGQICQEHHQHFRIGIDKLEQFCQQHRITLNTLVQGVWAELLCRYTGRRDVLFGITVSGRPVEIPAIENIAGLFISTLPFRAHFATTTSLSEWLLALQTTQTQLFDYQYSSLVDIHRWSEIPDSSPLFESVLVYENYPTDKVTSASTQNTLILSDIDNIERNNFPLTLVFNGGTSLSLKWVYDLRHFDHAGIVRLADRFEHLLTQIIGIPEGTLASLSLLDNQMYRQLTLQFSRNVDSKATDEPLLPVHRAFEHCALKYPEQIATTFSNTTYTYQQLNNEANQLAHYLCSVGIAHGSRIGILMENSSDMIVTLLGVLKAGASYVPLDQYHPQERIAYVVNDADIVLIITDSSTHHHQQIVSQLAVIPYFCLKNEKIKLSAFPCDDLHEVTPDSHDEAYVIYTSGTTGRPKGVRIGYGSLSNYVAHAAANYLSSEKTDRPFASYVFLPLTFDASVTAIYAPLVVGKTIFISESDSKQPLTDIQRAEGGVEFVKLTPAHLRLLQARDVTLNFTDKLVVGGEALSASDLRHCGDIEVINEYGPTEATVGSTIFSTHASKAEARVPIGRPIRNVTHYVLNHSVLSNGNEEMTLAPIGMVGELYIGGMGVALGYVNNPLLTAQHFVTTPFSGEERLYRTGDNVCWREDGTLEYLGRLDRQIKLRGYRIEVQEIEAIISAVQGVNEAAVVLRNPESEQAQLAAYVVMEKQEPDVLGEYMNHHLAQSLPVELIPTVWCFLSALPVTRNGKIDYAALTAMQPEEENHIEPETILESEVVEIWAKTLEQQQISRNARFFNLGGNSLNATRIVAAIQKKYGVEMSVRVLLENPSLRQFSVQLETLLSNTDRSALPDRSEDMVGVVGII</sequence>
<dbReference type="FunFam" id="2.30.38.10:FF:000001">
    <property type="entry name" value="Non-ribosomal peptide synthetase PvdI"/>
    <property type="match status" value="2"/>
</dbReference>
<keyword evidence="2" id="KW-0596">Phosphopantetheine</keyword>
<dbReference type="PANTHER" id="PTHR45527">
    <property type="entry name" value="NONRIBOSOMAL PEPTIDE SYNTHETASE"/>
    <property type="match status" value="1"/>
</dbReference>
<dbReference type="InterPro" id="IPR009081">
    <property type="entry name" value="PP-bd_ACP"/>
</dbReference>
<dbReference type="Gene3D" id="3.40.50.980">
    <property type="match status" value="6"/>
</dbReference>
<evidence type="ECO:0000313" key="7">
    <source>
        <dbReference type="Proteomes" id="UP001222434"/>
    </source>
</evidence>
<dbReference type="EMBL" id="JAILSO010000002">
    <property type="protein sequence ID" value="MDE1476885.1"/>
    <property type="molecule type" value="Genomic_DNA"/>
</dbReference>
<dbReference type="InterPro" id="IPR010060">
    <property type="entry name" value="NRPS_synth"/>
</dbReference>
<dbReference type="CDD" id="cd05930">
    <property type="entry name" value="A_NRPS"/>
    <property type="match status" value="2"/>
</dbReference>
<accession>A0AAJ1J3P7</accession>
<evidence type="ECO:0000256" key="4">
    <source>
        <dbReference type="ARBA" id="ARBA00022737"/>
    </source>
</evidence>
<dbReference type="InterPro" id="IPR036736">
    <property type="entry name" value="ACP-like_sf"/>
</dbReference>
<dbReference type="Gene3D" id="3.20.20.30">
    <property type="entry name" value="Luciferase-like domain"/>
    <property type="match status" value="1"/>
</dbReference>
<dbReference type="InterPro" id="IPR000873">
    <property type="entry name" value="AMP-dep_synth/lig_dom"/>
</dbReference>
<dbReference type="FunFam" id="3.40.50.12780:FF:000012">
    <property type="entry name" value="Non-ribosomal peptide synthetase"/>
    <property type="match status" value="2"/>
</dbReference>
<dbReference type="GO" id="GO:0043041">
    <property type="term" value="P:amino acid activation for nonribosomal peptide biosynthetic process"/>
    <property type="evidence" value="ECO:0007669"/>
    <property type="project" value="TreeGrafter"/>
</dbReference>
<dbReference type="InterPro" id="IPR020845">
    <property type="entry name" value="AMP-binding_CS"/>
</dbReference>
<dbReference type="NCBIfam" id="TIGR01720">
    <property type="entry name" value="NRPS-para261"/>
    <property type="match status" value="1"/>
</dbReference>
<dbReference type="CDD" id="cd19531">
    <property type="entry name" value="LCL_NRPS-like"/>
    <property type="match status" value="2"/>
</dbReference>
<dbReference type="FunFam" id="1.10.1200.10:FF:000005">
    <property type="entry name" value="Nonribosomal peptide synthetase 1"/>
    <property type="match status" value="2"/>
</dbReference>
<dbReference type="InterPro" id="IPR029063">
    <property type="entry name" value="SAM-dependent_MTases_sf"/>
</dbReference>
<dbReference type="SUPFAM" id="SSF52777">
    <property type="entry name" value="CoA-dependent acyltransferases"/>
    <property type="match status" value="8"/>
</dbReference>
<dbReference type="GO" id="GO:0016705">
    <property type="term" value="F:oxidoreductase activity, acting on paired donors, with incorporation or reduction of molecular oxygen"/>
    <property type="evidence" value="ECO:0007669"/>
    <property type="project" value="InterPro"/>
</dbReference>
<dbReference type="InterPro" id="IPR006162">
    <property type="entry name" value="Ppantetheine_attach_site"/>
</dbReference>
<dbReference type="InterPro" id="IPR036661">
    <property type="entry name" value="Luciferase-like_sf"/>
</dbReference>
<dbReference type="CDD" id="cd19534">
    <property type="entry name" value="E_NRPS"/>
    <property type="match status" value="1"/>
</dbReference>
<comment type="caution">
    <text evidence="6">The sequence shown here is derived from an EMBL/GenBank/DDBJ whole genome shotgun (WGS) entry which is preliminary data.</text>
</comment>